<feature type="region of interest" description="Disordered" evidence="1">
    <location>
        <begin position="27"/>
        <end position="49"/>
    </location>
</feature>
<organism evidence="2 3">
    <name type="scientific">Channa striata</name>
    <name type="common">Snakehead murrel</name>
    <name type="synonym">Ophicephalus striatus</name>
    <dbReference type="NCBI Taxonomy" id="64152"/>
    <lineage>
        <taxon>Eukaryota</taxon>
        <taxon>Metazoa</taxon>
        <taxon>Chordata</taxon>
        <taxon>Craniata</taxon>
        <taxon>Vertebrata</taxon>
        <taxon>Euteleostomi</taxon>
        <taxon>Actinopterygii</taxon>
        <taxon>Neopterygii</taxon>
        <taxon>Teleostei</taxon>
        <taxon>Neoteleostei</taxon>
        <taxon>Acanthomorphata</taxon>
        <taxon>Anabantaria</taxon>
        <taxon>Anabantiformes</taxon>
        <taxon>Channoidei</taxon>
        <taxon>Channidae</taxon>
        <taxon>Channa</taxon>
    </lineage>
</organism>
<dbReference type="AlphaFoldDB" id="A0AA88ST90"/>
<name>A0AA88ST90_CHASR</name>
<accession>A0AA88ST90</accession>
<gene>
    <name evidence="2" type="ORF">Q5P01_010554</name>
</gene>
<sequence length="424" mass="47462">MSPPVREDFAHGHLFCFVLDTDKEAEFSDDMGASDSTADTERSMRDDNEDECVSRSQLSRLINVEDVNMGVFGTVPDEDGAGDGSAHGMRQNEELQVEEYNAFMRLQLVRQKAVSLNNAMIAMRDSKGELSAAFEWLDICTDTLNSAKLDRKKVKDLQGSMYTPASQIGRQAVPSIHHVQLHSGQHRVDKESNVIPDTLENLLDTSVLESDVVSRDANNGNVDTVKYHAVHSCGFVWNTNTLGFVSDAWADRCIIMESEFPTHLTRTRSSNQLQDTVERLKIDRVAAVCLYRQNLIQSATMIAKSEIMQFSLRFDAARDTYVTALYSSHIVCTGAASRRVSFCINQLVFAEAMKLACHFVFDMWVPPWTEVPDDKAFPDLRSFMAQLKSNRLEVLDKLSFGQICLETNALYKLCAAACLPDICP</sequence>
<proteinExistence type="predicted"/>
<keyword evidence="3" id="KW-1185">Reference proteome</keyword>
<dbReference type="Proteomes" id="UP001187415">
    <property type="component" value="Unassembled WGS sequence"/>
</dbReference>
<evidence type="ECO:0000256" key="1">
    <source>
        <dbReference type="SAM" id="MobiDB-lite"/>
    </source>
</evidence>
<reference evidence="2" key="1">
    <citation type="submission" date="2023-07" db="EMBL/GenBank/DDBJ databases">
        <title>Chromosome-level Genome Assembly of Striped Snakehead (Channa striata).</title>
        <authorList>
            <person name="Liu H."/>
        </authorList>
    </citation>
    <scope>NUCLEOTIDE SEQUENCE</scope>
    <source>
        <strain evidence="2">Gz</strain>
        <tissue evidence="2">Muscle</tissue>
    </source>
</reference>
<evidence type="ECO:0000313" key="2">
    <source>
        <dbReference type="EMBL" id="KAK2847555.1"/>
    </source>
</evidence>
<comment type="caution">
    <text evidence="2">The sequence shown here is derived from an EMBL/GenBank/DDBJ whole genome shotgun (WGS) entry which is preliminary data.</text>
</comment>
<protein>
    <submittedName>
        <fullName evidence="2">Uncharacterized protein</fullName>
    </submittedName>
</protein>
<evidence type="ECO:0000313" key="3">
    <source>
        <dbReference type="Proteomes" id="UP001187415"/>
    </source>
</evidence>
<dbReference type="EMBL" id="JAUPFM010000007">
    <property type="protein sequence ID" value="KAK2847555.1"/>
    <property type="molecule type" value="Genomic_DNA"/>
</dbReference>